<gene>
    <name evidence="1" type="ORF">SDC9_76403</name>
</gene>
<dbReference type="AlphaFoldDB" id="A0A644YMK4"/>
<comment type="caution">
    <text evidence="1">The sequence shown here is derived from an EMBL/GenBank/DDBJ whole genome shotgun (WGS) entry which is preliminary data.</text>
</comment>
<organism evidence="1">
    <name type="scientific">bioreactor metagenome</name>
    <dbReference type="NCBI Taxonomy" id="1076179"/>
    <lineage>
        <taxon>unclassified sequences</taxon>
        <taxon>metagenomes</taxon>
        <taxon>ecological metagenomes</taxon>
    </lineage>
</organism>
<proteinExistence type="predicted"/>
<name>A0A644YMK4_9ZZZZ</name>
<accession>A0A644YMK4</accession>
<sequence>MMSADVDQYYGWVDTVRAINSKVDYICTTQMGVLTTKLFELGYRVFVHPYDDEPYEIKLGNENTRTDREIRMEHNLFNLWKSGEFF</sequence>
<evidence type="ECO:0000313" key="1">
    <source>
        <dbReference type="EMBL" id="MPM29862.1"/>
    </source>
</evidence>
<dbReference type="EMBL" id="VSSQ01005628">
    <property type="protein sequence ID" value="MPM29862.1"/>
    <property type="molecule type" value="Genomic_DNA"/>
</dbReference>
<protein>
    <submittedName>
        <fullName evidence="1">Uncharacterized protein</fullName>
    </submittedName>
</protein>
<reference evidence="1" key="1">
    <citation type="submission" date="2019-08" db="EMBL/GenBank/DDBJ databases">
        <authorList>
            <person name="Kucharzyk K."/>
            <person name="Murdoch R.W."/>
            <person name="Higgins S."/>
            <person name="Loffler F."/>
        </authorList>
    </citation>
    <scope>NUCLEOTIDE SEQUENCE</scope>
</reference>